<gene>
    <name evidence="2" type="ORF">CCAP1982_LOCUS9121</name>
</gene>
<sequence length="327" mass="35424">MLLPDETYDEHIEHATVATADQQQLEQGSPSTALNSNQTRKLKNSKTKANQPSYQRLHNASLSGSAEATSGSASSDSRFSGSGIVSFPYSTSSFFTNILDNLGDILPQIAEFTQKAQGAQNRIAESPLESASVSLSSSESAEGAGAGAENSEHLTAHADVLRVVCDNFLRRHRIRPDFFCQYQQAISATKTKPKNATTATIACAQPITVAAKPTCVRETEANGVTINSEELTAELQWQRQRQRQQQMQQQNAELRNLYTLPLVKRKKACNTIETTATITRTSAAAAAASDASSGPAHVAMCNSHTDRNSRFWPVKSDHPDALSRSRA</sequence>
<accession>A0A811USA7</accession>
<evidence type="ECO:0000256" key="1">
    <source>
        <dbReference type="SAM" id="MobiDB-lite"/>
    </source>
</evidence>
<proteinExistence type="predicted"/>
<protein>
    <submittedName>
        <fullName evidence="2">(Mediterranean fruit fly) hypothetical protein</fullName>
    </submittedName>
</protein>
<feature type="region of interest" description="Disordered" evidence="1">
    <location>
        <begin position="20"/>
        <end position="55"/>
    </location>
</feature>
<organism evidence="2 3">
    <name type="scientific">Ceratitis capitata</name>
    <name type="common">Mediterranean fruit fly</name>
    <name type="synonym">Tephritis capitata</name>
    <dbReference type="NCBI Taxonomy" id="7213"/>
    <lineage>
        <taxon>Eukaryota</taxon>
        <taxon>Metazoa</taxon>
        <taxon>Ecdysozoa</taxon>
        <taxon>Arthropoda</taxon>
        <taxon>Hexapoda</taxon>
        <taxon>Insecta</taxon>
        <taxon>Pterygota</taxon>
        <taxon>Neoptera</taxon>
        <taxon>Endopterygota</taxon>
        <taxon>Diptera</taxon>
        <taxon>Brachycera</taxon>
        <taxon>Muscomorpha</taxon>
        <taxon>Tephritoidea</taxon>
        <taxon>Tephritidae</taxon>
        <taxon>Ceratitis</taxon>
        <taxon>Ceratitis</taxon>
    </lineage>
</organism>
<feature type="compositionally biased region" description="Polar residues" evidence="1">
    <location>
        <begin position="20"/>
        <end position="39"/>
    </location>
</feature>
<dbReference type="OrthoDB" id="370884at2759"/>
<feature type="region of interest" description="Disordered" evidence="1">
    <location>
        <begin position="121"/>
        <end position="150"/>
    </location>
</feature>
<dbReference type="Proteomes" id="UP000606786">
    <property type="component" value="Unassembled WGS sequence"/>
</dbReference>
<evidence type="ECO:0000313" key="3">
    <source>
        <dbReference type="Proteomes" id="UP000606786"/>
    </source>
</evidence>
<feature type="compositionally biased region" description="Low complexity" evidence="1">
    <location>
        <begin position="124"/>
        <end position="149"/>
    </location>
</feature>
<dbReference type="EMBL" id="CAJHJT010000012">
    <property type="protein sequence ID" value="CAD7000647.1"/>
    <property type="molecule type" value="Genomic_DNA"/>
</dbReference>
<comment type="caution">
    <text evidence="2">The sequence shown here is derived from an EMBL/GenBank/DDBJ whole genome shotgun (WGS) entry which is preliminary data.</text>
</comment>
<dbReference type="AlphaFoldDB" id="A0A811USA7"/>
<name>A0A811USA7_CERCA</name>
<feature type="compositionally biased region" description="Basic and acidic residues" evidence="1">
    <location>
        <begin position="304"/>
        <end position="327"/>
    </location>
</feature>
<evidence type="ECO:0000313" key="2">
    <source>
        <dbReference type="EMBL" id="CAD7000647.1"/>
    </source>
</evidence>
<keyword evidence="3" id="KW-1185">Reference proteome</keyword>
<feature type="region of interest" description="Disordered" evidence="1">
    <location>
        <begin position="290"/>
        <end position="327"/>
    </location>
</feature>
<reference evidence="2" key="1">
    <citation type="submission" date="2020-11" db="EMBL/GenBank/DDBJ databases">
        <authorList>
            <person name="Whitehead M."/>
        </authorList>
    </citation>
    <scope>NUCLEOTIDE SEQUENCE</scope>
    <source>
        <strain evidence="2">EGII</strain>
    </source>
</reference>